<organism evidence="2 3">
    <name type="scientific">Mycena chlorophos</name>
    <name type="common">Agaric fungus</name>
    <name type="synonym">Agaricus chlorophos</name>
    <dbReference type="NCBI Taxonomy" id="658473"/>
    <lineage>
        <taxon>Eukaryota</taxon>
        <taxon>Fungi</taxon>
        <taxon>Dikarya</taxon>
        <taxon>Basidiomycota</taxon>
        <taxon>Agaricomycotina</taxon>
        <taxon>Agaricomycetes</taxon>
        <taxon>Agaricomycetidae</taxon>
        <taxon>Agaricales</taxon>
        <taxon>Marasmiineae</taxon>
        <taxon>Mycenaceae</taxon>
        <taxon>Mycena</taxon>
    </lineage>
</organism>
<accession>A0ABQ0L0N4</accession>
<reference evidence="2" key="1">
    <citation type="submission" date="2014-09" db="EMBL/GenBank/DDBJ databases">
        <title>Genome sequence of the luminous mushroom Mycena chlorophos for searching fungal bioluminescence genes.</title>
        <authorList>
            <person name="Tanaka Y."/>
            <person name="Kasuga D."/>
            <person name="Oba Y."/>
            <person name="Hase S."/>
            <person name="Sato K."/>
            <person name="Oba Y."/>
            <person name="Sakakibara Y."/>
        </authorList>
    </citation>
    <scope>NUCLEOTIDE SEQUENCE</scope>
</reference>
<evidence type="ECO:0000313" key="2">
    <source>
        <dbReference type="EMBL" id="GAT44729.1"/>
    </source>
</evidence>
<keyword evidence="3" id="KW-1185">Reference proteome</keyword>
<evidence type="ECO:0000313" key="3">
    <source>
        <dbReference type="Proteomes" id="UP000815677"/>
    </source>
</evidence>
<gene>
    <name evidence="2" type="ORF">MCHLO_02340</name>
</gene>
<evidence type="ECO:0000256" key="1">
    <source>
        <dbReference type="SAM" id="MobiDB-lite"/>
    </source>
</evidence>
<proteinExistence type="predicted"/>
<dbReference type="Proteomes" id="UP000815677">
    <property type="component" value="Unassembled WGS sequence"/>
</dbReference>
<protein>
    <submittedName>
        <fullName evidence="2">Uncharacterized protein</fullName>
    </submittedName>
</protein>
<sequence length="360" mass="39886">MSDVEFIQHLDVEHGYPLVCCSEEHDHDPSICSTLPPNPQFHEDARYRADVYLGTAVQPLSSRTFRDYRHNSVRDASQQKILLAAQETTSGTTIRAFELKPIPESRAHKYRPSPIKRTSRIRLDPPGYWRVQRCLADIFHDSLIFGLHTTCAILEACPKPSLLARCPRPLLEVAGLVKSHDDMLSFIANVQGWRHTDDLTQCLEYLATVFLDIQFNGIAESLYKDGIRLEHIADMDVDEIGPYGLELDSEGWAAVVEEVAGWIKTCSSYPFLCTPRCLLPTSNMSGPPNQPSHLGSCDGSWAGGSNWPRAGESGDGVDGQPVRAPKGRAASVYAQPGRRTGRVPSRGLDGSGRLTSYPTW</sequence>
<dbReference type="EMBL" id="DF840124">
    <property type="protein sequence ID" value="GAT44729.1"/>
    <property type="molecule type" value="Genomic_DNA"/>
</dbReference>
<feature type="region of interest" description="Disordered" evidence="1">
    <location>
        <begin position="305"/>
        <end position="360"/>
    </location>
</feature>
<name>A0ABQ0L0N4_MYCCL</name>